<feature type="domain" description="K Homology" evidence="4">
    <location>
        <begin position="311"/>
        <end position="387"/>
    </location>
</feature>
<dbReference type="Gramene" id="ABO96453">
    <property type="protein sequence ID" value="ABO96453"/>
    <property type="gene ID" value="OSTLU_15661"/>
</dbReference>
<dbReference type="AlphaFoldDB" id="A4RYF2"/>
<dbReference type="STRING" id="436017.A4RYF2"/>
<dbReference type="OrthoDB" id="1937934at2759"/>
<dbReference type="PANTHER" id="PTHR10288">
    <property type="entry name" value="KH DOMAIN CONTAINING RNA BINDING PROTEIN"/>
    <property type="match status" value="1"/>
</dbReference>
<dbReference type="CDD" id="cd22459">
    <property type="entry name" value="KH-I_PEPPER_rpt1_like"/>
    <property type="match status" value="1"/>
</dbReference>
<dbReference type="InterPro" id="IPR036612">
    <property type="entry name" value="KH_dom_type_1_sf"/>
</dbReference>
<protein>
    <recommendedName>
        <fullName evidence="4">K Homology domain-containing protein</fullName>
    </recommendedName>
</protein>
<feature type="region of interest" description="Disordered" evidence="3">
    <location>
        <begin position="141"/>
        <end position="164"/>
    </location>
</feature>
<dbReference type="GO" id="GO:0003723">
    <property type="term" value="F:RNA binding"/>
    <property type="evidence" value="ECO:0007669"/>
    <property type="project" value="UniProtKB-UniRule"/>
</dbReference>
<evidence type="ECO:0000256" key="2">
    <source>
        <dbReference type="PROSITE-ProRule" id="PRU00117"/>
    </source>
</evidence>
<feature type="domain" description="K Homology" evidence="4">
    <location>
        <begin position="165"/>
        <end position="254"/>
    </location>
</feature>
<keyword evidence="2" id="KW-0694">RNA-binding</keyword>
<dbReference type="eggNOG" id="KOG2190">
    <property type="taxonomic scope" value="Eukaryota"/>
</dbReference>
<organism evidence="5 6">
    <name type="scientific">Ostreococcus lucimarinus (strain CCE9901)</name>
    <dbReference type="NCBI Taxonomy" id="436017"/>
    <lineage>
        <taxon>Eukaryota</taxon>
        <taxon>Viridiplantae</taxon>
        <taxon>Chlorophyta</taxon>
        <taxon>Mamiellophyceae</taxon>
        <taxon>Mamiellales</taxon>
        <taxon>Bathycoccaceae</taxon>
        <taxon>Ostreococcus</taxon>
    </lineage>
</organism>
<keyword evidence="1" id="KW-0677">Repeat</keyword>
<dbReference type="InterPro" id="IPR004087">
    <property type="entry name" value="KH_dom"/>
</dbReference>
<dbReference type="Gene3D" id="3.30.310.210">
    <property type="match status" value="1"/>
</dbReference>
<feature type="domain" description="K Homology" evidence="4">
    <location>
        <begin position="543"/>
        <end position="622"/>
    </location>
</feature>
<dbReference type="GeneID" id="5002435"/>
<evidence type="ECO:0000256" key="3">
    <source>
        <dbReference type="SAM" id="MobiDB-lite"/>
    </source>
</evidence>
<feature type="region of interest" description="Disordered" evidence="3">
    <location>
        <begin position="11"/>
        <end position="52"/>
    </location>
</feature>
<accession>A4RYF2</accession>
<evidence type="ECO:0000256" key="1">
    <source>
        <dbReference type="ARBA" id="ARBA00022737"/>
    </source>
</evidence>
<dbReference type="CDD" id="cd22460">
    <property type="entry name" value="KH-I_PEPPER_rpt2_like"/>
    <property type="match status" value="2"/>
</dbReference>
<dbReference type="SUPFAM" id="SSF54791">
    <property type="entry name" value="Eukaryotic type KH-domain (KH-domain type I)"/>
    <property type="match status" value="5"/>
</dbReference>
<reference evidence="5 6" key="1">
    <citation type="journal article" date="2007" name="Proc. Natl. Acad. Sci. U.S.A.">
        <title>The tiny eukaryote Ostreococcus provides genomic insights into the paradox of plankton speciation.</title>
        <authorList>
            <person name="Palenik B."/>
            <person name="Grimwood J."/>
            <person name="Aerts A."/>
            <person name="Rouze P."/>
            <person name="Salamov A."/>
            <person name="Putnam N."/>
            <person name="Dupont C."/>
            <person name="Jorgensen R."/>
            <person name="Derelle E."/>
            <person name="Rombauts S."/>
            <person name="Zhou K."/>
            <person name="Otillar R."/>
            <person name="Merchant S.S."/>
            <person name="Podell S."/>
            <person name="Gaasterland T."/>
            <person name="Napoli C."/>
            <person name="Gendler K."/>
            <person name="Manuell A."/>
            <person name="Tai V."/>
            <person name="Vallon O."/>
            <person name="Piganeau G."/>
            <person name="Jancek S."/>
            <person name="Heijde M."/>
            <person name="Jabbari K."/>
            <person name="Bowler C."/>
            <person name="Lohr M."/>
            <person name="Robbens S."/>
            <person name="Werner G."/>
            <person name="Dubchak I."/>
            <person name="Pazour G.J."/>
            <person name="Ren Q."/>
            <person name="Paulsen I."/>
            <person name="Delwiche C."/>
            <person name="Schmutz J."/>
            <person name="Rokhsar D."/>
            <person name="Van de Peer Y."/>
            <person name="Moreau H."/>
            <person name="Grigoriev I.V."/>
        </authorList>
    </citation>
    <scope>NUCLEOTIDE SEQUENCE [LARGE SCALE GENOMIC DNA]</scope>
    <source>
        <strain evidence="5 6">CCE9901</strain>
    </source>
</reference>
<dbReference type="SMART" id="SM00322">
    <property type="entry name" value="KH"/>
    <property type="match status" value="5"/>
</dbReference>
<feature type="domain" description="K Homology" evidence="4">
    <location>
        <begin position="394"/>
        <end position="469"/>
    </location>
</feature>
<gene>
    <name evidence="5" type="ORF">OSTLU_15661</name>
</gene>
<name>A4RYF2_OSTLU</name>
<evidence type="ECO:0000313" key="6">
    <source>
        <dbReference type="Proteomes" id="UP000001568"/>
    </source>
</evidence>
<dbReference type="InterPro" id="IPR004088">
    <property type="entry name" value="KH_dom_type_1"/>
</dbReference>
<dbReference type="PROSITE" id="PS50084">
    <property type="entry name" value="KH_TYPE_1"/>
    <property type="match status" value="5"/>
</dbReference>
<dbReference type="Proteomes" id="UP000001568">
    <property type="component" value="Chromosome 6"/>
</dbReference>
<dbReference type="Pfam" id="PF00013">
    <property type="entry name" value="KH_1"/>
    <property type="match status" value="5"/>
</dbReference>
<dbReference type="RefSeq" id="XP_001418160.1">
    <property type="nucleotide sequence ID" value="XM_001418123.1"/>
</dbReference>
<dbReference type="KEGG" id="olu:OSTLU_15661"/>
<keyword evidence="6" id="KW-1185">Reference proteome</keyword>
<dbReference type="Gene3D" id="3.30.1370.10">
    <property type="entry name" value="K Homology domain, type 1"/>
    <property type="match status" value="3"/>
</dbReference>
<feature type="domain" description="K Homology" evidence="4">
    <location>
        <begin position="56"/>
        <end position="137"/>
    </location>
</feature>
<dbReference type="HOGENOM" id="CLU_018025_3_0_1"/>
<dbReference type="EMBL" id="CP000586">
    <property type="protein sequence ID" value="ABO96453.1"/>
    <property type="molecule type" value="Genomic_DNA"/>
</dbReference>
<proteinExistence type="predicted"/>
<evidence type="ECO:0000313" key="5">
    <source>
        <dbReference type="EMBL" id="ABO96453.1"/>
    </source>
</evidence>
<dbReference type="OMA" id="YEARRNE"/>
<sequence>MDALAIERRATEFLLDDDGSTTSEGGEGEGEGEGGARSGERRHRGEHGSNGEFRDASVRYRLLCPTTRIGRVIGKEGRVIKATRAETGARVKVAPTTRGADERVILVASGDDLTVGEDGEGMTTAEVALFRIFDTITGEEGVTAARGGEGEGEGEASGGSTRGASTPICRLLVPRVQVGSLIGKGGTVISAIRASSGATVRVMPANMLPACASQGDELLQITAPSRDADGAERDQKLSMASVKNALRMIAKHLREYPSKNAATESNRSPFEAFMIGNKTAPHAGVESPGAKNGGHMSTRMNLNGVYVPGGTEITFRLLCPVSKTGSVIGRNGEVIQQIRSQTGAKVKVCEQVNGAEERIICVSSSDDGLAPMLAAQVALFRVYRCIVESAGNEIPLPFRLLVQTSQIGCLIGKGGSIIKQIRNETGATVRVLPSEALPSCANDDELLEIGQWPADACALGIRIVSGRLRGNIRHKAAERLTSTADAQNTQTMGFDATWQQAELIPYGMTQTAYGSPETVMMSKTKSTGGARAPPVEIAPGVSVVNSVQMAISSQHIGSVLGRGGCNISLARQVSGARIKLYPGAAGSRRTADRSVDSDRLLEISGSSEQVASAQDIIQRFIASSGAMLPEFASFTATGKQHEPETAMFVVS</sequence>
<evidence type="ECO:0000259" key="4">
    <source>
        <dbReference type="SMART" id="SM00322"/>
    </source>
</evidence>